<dbReference type="InterPro" id="IPR005814">
    <property type="entry name" value="Aminotrans_3"/>
</dbReference>
<dbReference type="Pfam" id="PF01636">
    <property type="entry name" value="APH"/>
    <property type="match status" value="1"/>
</dbReference>
<dbReference type="Gene3D" id="3.40.640.10">
    <property type="entry name" value="Type I PLP-dependent aspartate aminotransferase-like (Major domain)"/>
    <property type="match status" value="1"/>
</dbReference>
<keyword evidence="5" id="KW-1185">Reference proteome</keyword>
<dbReference type="InterPro" id="IPR015422">
    <property type="entry name" value="PyrdxlP-dep_Trfase_small"/>
</dbReference>
<dbReference type="Proteomes" id="UP001426770">
    <property type="component" value="Unassembled WGS sequence"/>
</dbReference>
<organism evidence="4 5">
    <name type="scientific">Demequina sediminis</name>
    <dbReference type="NCBI Taxonomy" id="1930058"/>
    <lineage>
        <taxon>Bacteria</taxon>
        <taxon>Bacillati</taxon>
        <taxon>Actinomycetota</taxon>
        <taxon>Actinomycetes</taxon>
        <taxon>Micrococcales</taxon>
        <taxon>Demequinaceae</taxon>
        <taxon>Demequina</taxon>
    </lineage>
</organism>
<comment type="caution">
    <text evidence="4">The sequence shown here is derived from an EMBL/GenBank/DDBJ whole genome shotgun (WGS) entry which is preliminary data.</text>
</comment>
<keyword evidence="4" id="KW-0808">Transferase</keyword>
<dbReference type="SUPFAM" id="SSF53383">
    <property type="entry name" value="PLP-dependent transferases"/>
    <property type="match status" value="1"/>
</dbReference>
<dbReference type="Gene3D" id="3.90.1150.10">
    <property type="entry name" value="Aspartate Aminotransferase, domain 1"/>
    <property type="match status" value="1"/>
</dbReference>
<dbReference type="GO" id="GO:0008483">
    <property type="term" value="F:transaminase activity"/>
    <property type="evidence" value="ECO:0007669"/>
    <property type="project" value="UniProtKB-KW"/>
</dbReference>
<dbReference type="CDD" id="cd00610">
    <property type="entry name" value="OAT_like"/>
    <property type="match status" value="1"/>
</dbReference>
<reference evidence="4 5" key="1">
    <citation type="submission" date="2024-02" db="EMBL/GenBank/DDBJ databases">
        <title>Lysinimicrobium sediminis NBRC 112286.</title>
        <authorList>
            <person name="Ichikawa N."/>
            <person name="Katano-Makiyama Y."/>
            <person name="Hidaka K."/>
        </authorList>
    </citation>
    <scope>NUCLEOTIDE SEQUENCE [LARGE SCALE GENOMIC DNA]</scope>
    <source>
        <strain evidence="4 5">NBRC 112286</strain>
    </source>
</reference>
<comment type="similarity">
    <text evidence="1">Belongs to the class-III pyridoxal-phosphate-dependent aminotransferase family.</text>
</comment>
<dbReference type="NCBIfam" id="NF004800">
    <property type="entry name" value="PRK06149.1"/>
    <property type="match status" value="1"/>
</dbReference>
<proteinExistence type="inferred from homology"/>
<dbReference type="InterPro" id="IPR015424">
    <property type="entry name" value="PyrdxlP-dep_Trfase"/>
</dbReference>
<dbReference type="Pfam" id="PF00202">
    <property type="entry name" value="Aminotran_3"/>
    <property type="match status" value="1"/>
</dbReference>
<evidence type="ECO:0000313" key="5">
    <source>
        <dbReference type="Proteomes" id="UP001426770"/>
    </source>
</evidence>
<dbReference type="Gene3D" id="3.90.1200.10">
    <property type="match status" value="1"/>
</dbReference>
<evidence type="ECO:0000313" key="4">
    <source>
        <dbReference type="EMBL" id="GAA5519464.1"/>
    </source>
</evidence>
<gene>
    <name evidence="4" type="primary">argD_1</name>
    <name evidence="4" type="ORF">Lsed01_01911</name>
</gene>
<name>A0ABP9WIQ3_9MICO</name>
<feature type="domain" description="Aminoglycoside phosphotransferase" evidence="3">
    <location>
        <begin position="25"/>
        <end position="247"/>
    </location>
</feature>
<accession>A0ABP9WIQ3</accession>
<dbReference type="EMBL" id="BAABRR010000009">
    <property type="protein sequence ID" value="GAA5519464.1"/>
    <property type="molecule type" value="Genomic_DNA"/>
</dbReference>
<dbReference type="SUPFAM" id="SSF56112">
    <property type="entry name" value="Protein kinase-like (PK-like)"/>
    <property type="match status" value="1"/>
</dbReference>
<dbReference type="RefSeq" id="WP_286216616.1">
    <property type="nucleotide sequence ID" value="NZ_AP027736.1"/>
</dbReference>
<keyword evidence="4" id="KW-0032">Aminotransferase</keyword>
<evidence type="ECO:0000256" key="1">
    <source>
        <dbReference type="ARBA" id="ARBA00008954"/>
    </source>
</evidence>
<dbReference type="InterPro" id="IPR011009">
    <property type="entry name" value="Kinase-like_dom_sf"/>
</dbReference>
<dbReference type="PANTHER" id="PTHR45688:SF13">
    <property type="entry name" value="ALANINE--GLYOXYLATE AMINOTRANSFERASE 2-LIKE"/>
    <property type="match status" value="1"/>
</dbReference>
<protein>
    <submittedName>
        <fullName evidence="4">Acetylornithine/succinyldiaminopimelate aminotransferase</fullName>
    </submittedName>
</protein>
<sequence>MPVSPDAASEIAGREYGLAIVAVKELGSNEDRNLLLSLEDGRRVLLKIASGAPTDFAAQDAALDLLAGSGLPFAVPRVWPTLAGARAVAVAGAGACVRVLGFLDGAPPAAAARPAPVLPAALGTTAATLMRALERFDHGLLAEGGDWDLSEARRVLDGSLAVLAPGEAARLDALLRGAEERLAPWREALRVQAVHGDLTADNVVMGPDGAVAGVIDFGDLGRGWRVGEAAIAACSLLQHDGPAVRDALDCVAAFDAVAPLTREEIAAWWPLVVTRAVVLAAAGERVLAADPANTYARVRRPLEARMLDRAAALGFDEAELLLLDALGRVQAMPVDGLAPAVSGLEHAPEVDLSVLGDAADGGAWMDQDWARRTLAEAAAAAGGAALSRYGEHRLTPEAATGAADASMGIAPRSHALAIEAALRPGTPVHTPGTGVVSRVSGGAVVVDLDSGGAVHLRGVDAEASPGDRIAFGDLLGRVGAAGAVSLQLCAVTGVTPPVLVAPGHEEAWGRLCPHPGALVGRPAPASSSHAATSPAPGDLLAARVRTFPLVQEHYYDAPPRIERGWRHHLLDTDGRGYLDMVNNVAILGHGEPRIAAAVDRQLRRLNTNSRFHYAAVVEFAEALAARAPEGLDQVLLVNSGSEAVDLAIRMARAATGRTDILALTEAYHGWTVGADAISTSLGDNPAALATRPAWVRLLDAPNTYRGRHRGPDAPLYLRDALDRLAHWDAEGVELAGVVSEPIFGNGGGVLLPDGYLAGLWDAVRERGGVCVSDEVQVSYGRLGAHFWGFEQQGAVPDIIAVAKAMGNGHPLGAVITSREIAEAFAVEGSFFSSAGGSPVSCVVGSTVLRVLDEDRLQDNARVVGALLGDGLRELCDRFGALGAVHGMGLYLGVEVVRGGPDAPDPRAAREICAALLEEGVIVQPTGDHKNVLKIKPPLTIDAPAVERFLRALEGVLARREARAELGGEEV</sequence>
<dbReference type="InterPro" id="IPR002575">
    <property type="entry name" value="Aminoglycoside_PTrfase"/>
</dbReference>
<evidence type="ECO:0000256" key="2">
    <source>
        <dbReference type="ARBA" id="ARBA00022898"/>
    </source>
</evidence>
<dbReference type="InterPro" id="IPR015421">
    <property type="entry name" value="PyrdxlP-dep_Trfase_major"/>
</dbReference>
<evidence type="ECO:0000259" key="3">
    <source>
        <dbReference type="Pfam" id="PF01636"/>
    </source>
</evidence>
<keyword evidence="2" id="KW-0663">Pyridoxal phosphate</keyword>
<dbReference type="PANTHER" id="PTHR45688">
    <property type="match status" value="1"/>
</dbReference>